<evidence type="ECO:0000256" key="7">
    <source>
        <dbReference type="ARBA" id="ARBA00023136"/>
    </source>
</evidence>
<evidence type="ECO:0000256" key="6">
    <source>
        <dbReference type="ARBA" id="ARBA00022989"/>
    </source>
</evidence>
<accession>A0A1D3TUL5</accession>
<dbReference type="InterPro" id="IPR006741">
    <property type="entry name" value="AgrB"/>
</dbReference>
<keyword evidence="5" id="KW-0378">Hydrolase</keyword>
<organism evidence="9 10">
    <name type="scientific">Anaerobium acetethylicum</name>
    <dbReference type="NCBI Taxonomy" id="1619234"/>
    <lineage>
        <taxon>Bacteria</taxon>
        <taxon>Bacillati</taxon>
        <taxon>Bacillota</taxon>
        <taxon>Clostridia</taxon>
        <taxon>Lachnospirales</taxon>
        <taxon>Lachnospiraceae</taxon>
        <taxon>Anaerobium</taxon>
    </lineage>
</organism>
<keyword evidence="10" id="KW-1185">Reference proteome</keyword>
<dbReference type="SMART" id="SM00793">
    <property type="entry name" value="AgrB"/>
    <property type="match status" value="1"/>
</dbReference>
<evidence type="ECO:0000256" key="1">
    <source>
        <dbReference type="ARBA" id="ARBA00022475"/>
    </source>
</evidence>
<dbReference type="AlphaFoldDB" id="A0A1D3TUL5"/>
<evidence type="ECO:0000256" key="8">
    <source>
        <dbReference type="SAM" id="Phobius"/>
    </source>
</evidence>
<name>A0A1D3TUL5_9FIRM</name>
<gene>
    <name evidence="9" type="ORF">SAMN05421730_101390</name>
</gene>
<dbReference type="GO" id="GO:0006508">
    <property type="term" value="P:proteolysis"/>
    <property type="evidence" value="ECO:0007669"/>
    <property type="project" value="UniProtKB-KW"/>
</dbReference>
<keyword evidence="6 8" id="KW-1133">Transmembrane helix</keyword>
<dbReference type="GO" id="GO:0016020">
    <property type="term" value="C:membrane"/>
    <property type="evidence" value="ECO:0007669"/>
    <property type="project" value="InterPro"/>
</dbReference>
<feature type="transmembrane region" description="Helical" evidence="8">
    <location>
        <begin position="33"/>
        <end position="61"/>
    </location>
</feature>
<evidence type="ECO:0000256" key="2">
    <source>
        <dbReference type="ARBA" id="ARBA00022654"/>
    </source>
</evidence>
<dbReference type="OrthoDB" id="9815055at2"/>
<feature type="transmembrane region" description="Helical" evidence="8">
    <location>
        <begin position="105"/>
        <end position="123"/>
    </location>
</feature>
<keyword evidence="4 8" id="KW-0812">Transmembrane</keyword>
<sequence length="198" mass="22723">MKQFANAITSFLLDEKIIEIDELEIYRYGTEQILINFMVFGSISIVAAIYNLWIATISMFVGFMPIRMIAGGYHANTIRKCNILTFSVYISNMFAIQKLRDEITYPQFGMLCLITVILIFLFAPVDHRNREIRKEKKEHVKRYSKVIATVLATFSIIMVAVSNEIDIIPLGTMMGAFTASVSLFIGSIKRRRERNEET</sequence>
<dbReference type="EMBL" id="FMKA01000013">
    <property type="protein sequence ID" value="SCP97786.1"/>
    <property type="molecule type" value="Genomic_DNA"/>
</dbReference>
<protein>
    <submittedName>
        <fullName evidence="9">Accessory gene regulator protein AgrB</fullName>
    </submittedName>
</protein>
<keyword evidence="1" id="KW-1003">Cell membrane</keyword>
<dbReference type="Proteomes" id="UP000199315">
    <property type="component" value="Unassembled WGS sequence"/>
</dbReference>
<dbReference type="GO" id="GO:0008233">
    <property type="term" value="F:peptidase activity"/>
    <property type="evidence" value="ECO:0007669"/>
    <property type="project" value="UniProtKB-KW"/>
</dbReference>
<evidence type="ECO:0000256" key="5">
    <source>
        <dbReference type="ARBA" id="ARBA00022801"/>
    </source>
</evidence>
<evidence type="ECO:0000256" key="4">
    <source>
        <dbReference type="ARBA" id="ARBA00022692"/>
    </source>
</evidence>
<feature type="transmembrane region" description="Helical" evidence="8">
    <location>
        <begin position="167"/>
        <end position="188"/>
    </location>
</feature>
<keyword evidence="2" id="KW-0673">Quorum sensing</keyword>
<reference evidence="9 10" key="1">
    <citation type="submission" date="2016-09" db="EMBL/GenBank/DDBJ databases">
        <authorList>
            <person name="Capua I."/>
            <person name="De Benedictis P."/>
            <person name="Joannis T."/>
            <person name="Lombin L.H."/>
            <person name="Cattoli G."/>
        </authorList>
    </citation>
    <scope>NUCLEOTIDE SEQUENCE [LARGE SCALE GENOMIC DNA]</scope>
    <source>
        <strain evidence="9 10">GluBS11</strain>
    </source>
</reference>
<evidence type="ECO:0000313" key="9">
    <source>
        <dbReference type="EMBL" id="SCP97786.1"/>
    </source>
</evidence>
<dbReference type="STRING" id="1619234.SAMN05421730_101390"/>
<keyword evidence="7 8" id="KW-0472">Membrane</keyword>
<evidence type="ECO:0000313" key="10">
    <source>
        <dbReference type="Proteomes" id="UP000199315"/>
    </source>
</evidence>
<keyword evidence="3" id="KW-0645">Protease</keyword>
<dbReference type="GO" id="GO:0009372">
    <property type="term" value="P:quorum sensing"/>
    <property type="evidence" value="ECO:0007669"/>
    <property type="project" value="UniProtKB-KW"/>
</dbReference>
<proteinExistence type="predicted"/>
<dbReference type="RefSeq" id="WP_091234243.1">
    <property type="nucleotide sequence ID" value="NZ_FMKA01000013.1"/>
</dbReference>
<feature type="transmembrane region" description="Helical" evidence="8">
    <location>
        <begin position="143"/>
        <end position="161"/>
    </location>
</feature>
<evidence type="ECO:0000256" key="3">
    <source>
        <dbReference type="ARBA" id="ARBA00022670"/>
    </source>
</evidence>
<dbReference type="Pfam" id="PF04647">
    <property type="entry name" value="AgrB"/>
    <property type="match status" value="1"/>
</dbReference>